<feature type="chain" id="PRO_5036452925" description="Apple domain-containing protein" evidence="1">
    <location>
        <begin position="27"/>
        <end position="851"/>
    </location>
</feature>
<organism evidence="3 4">
    <name type="scientific">Trichonephila inaurata madagascariensis</name>
    <dbReference type="NCBI Taxonomy" id="2747483"/>
    <lineage>
        <taxon>Eukaryota</taxon>
        <taxon>Metazoa</taxon>
        <taxon>Ecdysozoa</taxon>
        <taxon>Arthropoda</taxon>
        <taxon>Chelicerata</taxon>
        <taxon>Arachnida</taxon>
        <taxon>Araneae</taxon>
        <taxon>Araneomorphae</taxon>
        <taxon>Entelegynae</taxon>
        <taxon>Araneoidea</taxon>
        <taxon>Nephilidae</taxon>
        <taxon>Trichonephila</taxon>
        <taxon>Trichonephila inaurata</taxon>
    </lineage>
</organism>
<dbReference type="PANTHER" id="PTHR36902">
    <property type="entry name" value="ENRICHED IN SURFACE-LABELED PROTEOME PROTEIN 9"/>
    <property type="match status" value="1"/>
</dbReference>
<sequence length="851" mass="96782">NRYQLLKMRSWIVVPVLCAALQLAHAQCDLRDRKFDKPFPNIEADGFESYQMSVEYTVPDSKQTDYYVEYYDLLERRGRVDGHLAGKTLKYVYRTATWEAWEITDDDCKLKNITDTQELLREVQTDWLYVPPNKPERRTFGPSAMFKIAFDTWNSSSKEGKMGYMGKAESPVRGLNAEYWRRCDSDNSYVDYFFADSDDENPFGLKNLKGLPLRVFFGGTRKNRQKEFAIQEYDIISFQPFISLDIQPFQLPVGLGCKRGDLAKENAPEIPDFKTSNYMFSAEVIYRKIDRSGDDVQLYSYYSTLSMAMDLFSNHLAYRSTAWKKSSTTTEEPDVEFPQKVVFDMKHGFAYNYTFEDGQCEISRRVDFIPTYKLPDGGGSIALTDNSMLYPNDEFTFITEGTNRGLKVNVFEEVVEGYVLNKNSNPPVQAKKAIISHSYLQNDVVQRNVGSVKNSLAQIQLRLTGRFDGVIEIITFNFFGFSTELRDRRSIFNIKRCFKNDDDYVWATIGFNADDSCYKLQSELNAVRIPIVQVDFKDVEYDPPEDGKTVIEATEVEGVSDVNTCALQCLESRGNCWGFSICGAVCAFGNTASAKVSNKGGCKLYRRVSNGTTIPSLGLMIDNLRTEVQTNRVKLELKDADKNEIQFDATSFEVTDPGEDDKLFDRMGNTLNPRMRVLKAGYKLKLTAGSAVKNMGKLRYDECQRVCIDYRSCESISYCLTTSECILTMTYGDDINADAMEENNMKYADHFNRSPGNVLTVTAKEVLSLDTVEKCARACLTKTDYKCLSFDHCPTDQTCKLHTVHYPNSKTREDVQTKVPTVATISESSVPNLKGIQRRELSVASFHPCPT</sequence>
<dbReference type="SUPFAM" id="SSF57414">
    <property type="entry name" value="Hairpin loop containing domain-like"/>
    <property type="match status" value="1"/>
</dbReference>
<evidence type="ECO:0000313" key="4">
    <source>
        <dbReference type="Proteomes" id="UP000886998"/>
    </source>
</evidence>
<dbReference type="InterPro" id="IPR003609">
    <property type="entry name" value="Pan_app"/>
</dbReference>
<feature type="domain" description="Apple" evidence="2">
    <location>
        <begin position="750"/>
        <end position="804"/>
    </location>
</feature>
<evidence type="ECO:0000259" key="2">
    <source>
        <dbReference type="Pfam" id="PF00024"/>
    </source>
</evidence>
<evidence type="ECO:0000256" key="1">
    <source>
        <dbReference type="SAM" id="SignalP"/>
    </source>
</evidence>
<dbReference type="OrthoDB" id="6423530at2759"/>
<dbReference type="Proteomes" id="UP000886998">
    <property type="component" value="Unassembled WGS sequence"/>
</dbReference>
<dbReference type="EMBL" id="BMAV01017920">
    <property type="protein sequence ID" value="GFY69967.1"/>
    <property type="molecule type" value="Genomic_DNA"/>
</dbReference>
<reference evidence="3" key="1">
    <citation type="submission" date="2020-08" db="EMBL/GenBank/DDBJ databases">
        <title>Multicomponent nature underlies the extraordinary mechanical properties of spider dragline silk.</title>
        <authorList>
            <person name="Kono N."/>
            <person name="Nakamura H."/>
            <person name="Mori M."/>
            <person name="Yoshida Y."/>
            <person name="Ohtoshi R."/>
            <person name="Malay A.D."/>
            <person name="Moran D.A.P."/>
            <person name="Tomita M."/>
            <person name="Numata K."/>
            <person name="Arakawa K."/>
        </authorList>
    </citation>
    <scope>NUCLEOTIDE SEQUENCE</scope>
</reference>
<gene>
    <name evidence="3" type="primary">X975_09800</name>
    <name evidence="3" type="ORF">TNIN_439361</name>
</gene>
<name>A0A8X7CN60_9ARAC</name>
<evidence type="ECO:0000313" key="3">
    <source>
        <dbReference type="EMBL" id="GFY69967.1"/>
    </source>
</evidence>
<protein>
    <recommendedName>
        <fullName evidence="2">Apple domain-containing protein</fullName>
    </recommendedName>
</protein>
<keyword evidence="1" id="KW-0732">Signal</keyword>
<proteinExistence type="predicted"/>
<dbReference type="Pfam" id="PF00024">
    <property type="entry name" value="PAN_1"/>
    <property type="match status" value="1"/>
</dbReference>
<accession>A0A8X7CN60</accession>
<feature type="signal peptide" evidence="1">
    <location>
        <begin position="1"/>
        <end position="26"/>
    </location>
</feature>
<dbReference type="PANTHER" id="PTHR36902:SF1">
    <property type="entry name" value="ENRICHED IN SURFACE-LABELED PROTEOME PROTEIN 9"/>
    <property type="match status" value="1"/>
</dbReference>
<dbReference type="AlphaFoldDB" id="A0A8X7CN60"/>
<feature type="non-terminal residue" evidence="3">
    <location>
        <position position="1"/>
    </location>
</feature>
<dbReference type="Gene3D" id="3.50.4.10">
    <property type="entry name" value="Hepatocyte Growth Factor"/>
    <property type="match status" value="1"/>
</dbReference>
<comment type="caution">
    <text evidence="3">The sequence shown here is derived from an EMBL/GenBank/DDBJ whole genome shotgun (WGS) entry which is preliminary data.</text>
</comment>
<keyword evidence="4" id="KW-1185">Reference proteome</keyword>